<protein>
    <recommendedName>
        <fullName evidence="1">DUF7845 domain-containing protein</fullName>
    </recommendedName>
</protein>
<dbReference type="InterPro" id="IPR057167">
    <property type="entry name" value="DUF7845"/>
</dbReference>
<dbReference type="GeneID" id="72185016"/>
<evidence type="ECO:0000313" key="2">
    <source>
        <dbReference type="EMBL" id="UPV75877.1"/>
    </source>
</evidence>
<keyword evidence="3" id="KW-1185">Reference proteome</keyword>
<dbReference type="KEGG" id="halx:M0R89_07415"/>
<reference evidence="2 3" key="1">
    <citation type="submission" date="2022-04" db="EMBL/GenBank/DDBJ databases">
        <title>Diverse halophilic archaea isolated from saline environments.</title>
        <authorList>
            <person name="Cui H.-L."/>
        </authorList>
    </citation>
    <scope>NUCLEOTIDE SEQUENCE [LARGE SCALE GENOMIC DNA]</scope>
    <source>
        <strain evidence="2 3">XZYJT49</strain>
    </source>
</reference>
<dbReference type="EMBL" id="CP096659">
    <property type="protein sequence ID" value="UPV75877.1"/>
    <property type="molecule type" value="Genomic_DNA"/>
</dbReference>
<name>A0A8U0HY83_9EURY</name>
<dbReference type="RefSeq" id="WP_248651914.1">
    <property type="nucleotide sequence ID" value="NZ_CP096659.1"/>
</dbReference>
<accession>A0A8U0HY83</accession>
<evidence type="ECO:0000313" key="3">
    <source>
        <dbReference type="Proteomes" id="UP000830729"/>
    </source>
</evidence>
<sequence length="553" mass="62548">MTHVASAPHELKANLNYTEYGLSPYWAVSNLLIREYDGYASDLQFEIGGETWDVEFAYQSGGIAPRLQDDVGGETLYEPKINVRGDGERKADFHIRPRYEGMTTPEGSRISSPFDRDSLPNEGYNVRVQGSNLEPHEYTKLLPAIVQRLGAEVSQRINPDYFTSGNLHASSNVDEYERYVRLRRSMNQKVIGTSGILQKLHFLLLDQEGVKYSIDVDNEDVVGKMHKMPLDRSAIREVPLGSRGKQLKSYLLKNPDSVDDTDPTYHPKFGVLFKKSLNGENTIRWSEVDALTRELHESIVNLLYWSGVPTDPDHTTFVPDDHFAATAYEEDENSTVRLFDDPTPDLEASQEAMLVRQLRELTDADMEHLRAMTDGGQRHYDAVIEEADTSVSTLYRTLKRCDALLKSDNGVVKWRSKKIRQEVAAVFERVEETVEAAADQAARLLGMDPQQLKEKGSAFQAWLNRYGAEVLDDGTEPRSRVHIKITSVLSRFRSGSGEYIAKVLEYLEIVWSKAGFDASLHGAVIEYNTGNGYERFRYGSKKHQSLMESSATR</sequence>
<dbReference type="Proteomes" id="UP000830729">
    <property type="component" value="Chromosome"/>
</dbReference>
<dbReference type="Pfam" id="PF25227">
    <property type="entry name" value="DUF7845"/>
    <property type="match status" value="1"/>
</dbReference>
<evidence type="ECO:0000259" key="1">
    <source>
        <dbReference type="Pfam" id="PF25227"/>
    </source>
</evidence>
<dbReference type="AlphaFoldDB" id="A0A8U0HY83"/>
<gene>
    <name evidence="2" type="ORF">M0R89_07415</name>
</gene>
<organism evidence="2 3">
    <name type="scientific">Halorussus limi</name>
    <dbReference type="NCBI Taxonomy" id="2938695"/>
    <lineage>
        <taxon>Archaea</taxon>
        <taxon>Methanobacteriati</taxon>
        <taxon>Methanobacteriota</taxon>
        <taxon>Stenosarchaea group</taxon>
        <taxon>Halobacteria</taxon>
        <taxon>Halobacteriales</taxon>
        <taxon>Haladaptataceae</taxon>
        <taxon>Halorussus</taxon>
    </lineage>
</organism>
<proteinExistence type="predicted"/>
<feature type="domain" description="DUF7845" evidence="1">
    <location>
        <begin position="3"/>
        <end position="325"/>
    </location>
</feature>